<accession>A0AAN9VGS4</accession>
<feature type="region of interest" description="Disordered" evidence="1">
    <location>
        <begin position="1"/>
        <end position="57"/>
    </location>
</feature>
<evidence type="ECO:0000256" key="1">
    <source>
        <dbReference type="SAM" id="MobiDB-lite"/>
    </source>
</evidence>
<protein>
    <recommendedName>
        <fullName evidence="4">Sarcoplasmic calcium-binding protein</fullName>
    </recommendedName>
</protein>
<sequence>MDVKEPTRRSSSTTERKRESFQHRDDSFKSLQNSFEGKESRDESRDSRGSTVALGSPRIPRKFITNWRQACDRTRDRTKELLKRWRTLPDSETPDTPHNGHGAVHSPGQGPGHADKEHGWSVHVWATWVRRVPSEEDSTQNSELWKNHLSTLQKEKFAYFFSHLLDWDRDDVISIQDFDAMSERLRHFADWSTNSAEFHILHEVQYGFIDTFITNRITSISSAESMEDLPPGTTNLEQWLMKWSELVNKAQTLSDFPIWLQYFGKIIFLVINKSNTGTISRDELREFYSSFMGFSTQIVGEILDLAYNNMTANGDHPLCYPIFHLCFANFLLGKYPHGPGQFLFGPCQVGTYSIMFPIDYSAFNSPPDALEQYSPHKKSNRHSVVV</sequence>
<evidence type="ECO:0000313" key="3">
    <source>
        <dbReference type="Proteomes" id="UP001378592"/>
    </source>
</evidence>
<organism evidence="2 3">
    <name type="scientific">Gryllus longicercus</name>
    <dbReference type="NCBI Taxonomy" id="2509291"/>
    <lineage>
        <taxon>Eukaryota</taxon>
        <taxon>Metazoa</taxon>
        <taxon>Ecdysozoa</taxon>
        <taxon>Arthropoda</taxon>
        <taxon>Hexapoda</taxon>
        <taxon>Insecta</taxon>
        <taxon>Pterygota</taxon>
        <taxon>Neoptera</taxon>
        <taxon>Polyneoptera</taxon>
        <taxon>Orthoptera</taxon>
        <taxon>Ensifera</taxon>
        <taxon>Gryllidea</taxon>
        <taxon>Grylloidea</taxon>
        <taxon>Gryllidae</taxon>
        <taxon>Gryllinae</taxon>
        <taxon>Gryllus</taxon>
    </lineage>
</organism>
<evidence type="ECO:0000313" key="2">
    <source>
        <dbReference type="EMBL" id="KAK7794532.1"/>
    </source>
</evidence>
<keyword evidence="3" id="KW-1185">Reference proteome</keyword>
<reference evidence="2 3" key="1">
    <citation type="submission" date="2024-03" db="EMBL/GenBank/DDBJ databases">
        <title>The genome assembly and annotation of the cricket Gryllus longicercus Weissman &amp; Gray.</title>
        <authorList>
            <person name="Szrajer S."/>
            <person name="Gray D."/>
            <person name="Ylla G."/>
        </authorList>
    </citation>
    <scope>NUCLEOTIDE SEQUENCE [LARGE SCALE GENOMIC DNA]</scope>
    <source>
        <strain evidence="2">DAG 2021-001</strain>
        <tissue evidence="2">Whole body minus gut</tissue>
    </source>
</reference>
<dbReference type="AlphaFoldDB" id="A0AAN9VGS4"/>
<dbReference type="Gene3D" id="1.10.238.10">
    <property type="entry name" value="EF-hand"/>
    <property type="match status" value="1"/>
</dbReference>
<feature type="compositionally biased region" description="Basic and acidic residues" evidence="1">
    <location>
        <begin position="1"/>
        <end position="28"/>
    </location>
</feature>
<feature type="compositionally biased region" description="Basic and acidic residues" evidence="1">
    <location>
        <begin position="36"/>
        <end position="48"/>
    </location>
</feature>
<feature type="region of interest" description="Disordered" evidence="1">
    <location>
        <begin position="85"/>
        <end position="116"/>
    </location>
</feature>
<proteinExistence type="predicted"/>
<dbReference type="SUPFAM" id="SSF47473">
    <property type="entry name" value="EF-hand"/>
    <property type="match status" value="1"/>
</dbReference>
<gene>
    <name evidence="2" type="ORF">R5R35_011291</name>
</gene>
<dbReference type="Proteomes" id="UP001378592">
    <property type="component" value="Unassembled WGS sequence"/>
</dbReference>
<dbReference type="EMBL" id="JAZDUA010000331">
    <property type="protein sequence ID" value="KAK7794532.1"/>
    <property type="molecule type" value="Genomic_DNA"/>
</dbReference>
<name>A0AAN9VGS4_9ORTH</name>
<comment type="caution">
    <text evidence="2">The sequence shown here is derived from an EMBL/GenBank/DDBJ whole genome shotgun (WGS) entry which is preliminary data.</text>
</comment>
<dbReference type="InterPro" id="IPR011992">
    <property type="entry name" value="EF-hand-dom_pair"/>
</dbReference>
<evidence type="ECO:0008006" key="4">
    <source>
        <dbReference type="Google" id="ProtNLM"/>
    </source>
</evidence>